<dbReference type="AlphaFoldDB" id="A0A162LA02"/>
<keyword evidence="1" id="KW-0812">Transmembrane</keyword>
<name>A0A162LA02_9CLOT</name>
<keyword evidence="1" id="KW-1133">Transmembrane helix</keyword>
<feature type="transmembrane region" description="Helical" evidence="1">
    <location>
        <begin position="12"/>
        <end position="32"/>
    </location>
</feature>
<proteinExistence type="predicted"/>
<dbReference type="EMBL" id="LITT01000010">
    <property type="protein sequence ID" value="OAA90786.1"/>
    <property type="molecule type" value="Genomic_DNA"/>
</dbReference>
<accession>A0A162LA02</accession>
<dbReference type="RefSeq" id="WP_063554660.1">
    <property type="nucleotide sequence ID" value="NZ_LITT01000010.1"/>
</dbReference>
<evidence type="ECO:0000313" key="3">
    <source>
        <dbReference type="Proteomes" id="UP000077407"/>
    </source>
</evidence>
<protein>
    <submittedName>
        <fullName evidence="2">Uncharacterized protein</fullName>
    </submittedName>
</protein>
<dbReference type="Proteomes" id="UP000077407">
    <property type="component" value="Unassembled WGS sequence"/>
</dbReference>
<evidence type="ECO:0000256" key="1">
    <source>
        <dbReference type="SAM" id="Phobius"/>
    </source>
</evidence>
<dbReference type="OrthoDB" id="9816797at2"/>
<comment type="caution">
    <text evidence="2">The sequence shown here is derived from an EMBL/GenBank/DDBJ whole genome shotgun (WGS) entry which is preliminary data.</text>
</comment>
<organism evidence="2 3">
    <name type="scientific">Clostridium ljungdahlii</name>
    <dbReference type="NCBI Taxonomy" id="1538"/>
    <lineage>
        <taxon>Bacteria</taxon>
        <taxon>Bacillati</taxon>
        <taxon>Bacillota</taxon>
        <taxon>Clostridia</taxon>
        <taxon>Eubacteriales</taxon>
        <taxon>Clostridiaceae</taxon>
        <taxon>Clostridium</taxon>
    </lineage>
</organism>
<gene>
    <name evidence="2" type="ORF">WY13_01090</name>
</gene>
<keyword evidence="1" id="KW-0472">Membrane</keyword>
<dbReference type="PATRIC" id="fig|1538.10.peg.1600"/>
<sequence>MLKLKKRTIKKTILSLLVCIGVAEIAIINVVGTKTSANGHNSNWEIYKNDIFLNSNNLKKSLDRAVKNDPSAGNEGTTHIVKDYMDNYDKNYNSYTVVDSLADGKPVGDPSIPEVEGDKRISNEHLYLNTTYFTDANCQKKSSAWYNSTYGPLIDSEVGNRNQSSQEEDSVDFANLLFSQGSDRVYVASTEPLYYLRDAKAIATLYGSKYPILFSSSKDSSLASKLANLKAKHAVFLGGTGANGGAAVFSSLTGVGTTGTDMVRIGGTSYAQTARFVKELPENVYDNPEQPDNNLDSKYSLTSDGSINPSVEASISQRLKNNDFTGAVKLALSTKVGNANPHAETNIQFGTPALTIGGFDGAPTGDAKKDAQNEKYLKVYLCNPSTGQIVFQYLEAGFKFTPTTPNSGIVNLTVDVSPRDAGTVTLDGKTSGTDGTISENKSLTDGKADYKITQSASTKAPSQSHWQFDHWGVMEGDNVKPDSSNNVSISKSTTLVAYYVLKSDAKDKIYGDESSTLTVNATVDATWYRKNEPHKAPDTGATIAKEGQLVTFTVNTSSDDYRRPITDSRGWQDSHTPNNVIYNQGGFYGILFGKGEEAYDFGHWVHHRHSSHWVSHWKYRQDYEGTIYRSPVQYFSAAILQFTFPDKISHTTGEGLNRALKDNLNLCPISSYMQWYMQSIPTLSARYYDGEIWKYNAEKVEFYVPMTTMVTIKDDGVRIRDPYIIKIHAIETNGYITADTTVRLDIKGNVYQGIYTTPIG</sequence>
<reference evidence="2 3" key="1">
    <citation type="journal article" date="2015" name="Biotechnol. Bioeng.">
        <title>Genome sequence and phenotypic characterization of Caulobacter segnis.</title>
        <authorList>
            <person name="Patel S."/>
            <person name="Fletcher B."/>
            <person name="Scott D.C."/>
            <person name="Ely B."/>
        </authorList>
    </citation>
    <scope>NUCLEOTIDE SEQUENCE [LARGE SCALE GENOMIC DNA]</scope>
    <source>
        <strain evidence="2 3">ERI-2</strain>
    </source>
</reference>
<evidence type="ECO:0000313" key="2">
    <source>
        <dbReference type="EMBL" id="OAA90786.1"/>
    </source>
</evidence>